<accession>A0A1C6YX44</accession>
<evidence type="ECO:0000313" key="1">
    <source>
        <dbReference type="EMBL" id="SCM51434.1"/>
    </source>
</evidence>
<name>A0A1C6YX44_HAFAL</name>
<organism evidence="1 2">
    <name type="scientific">Hafnia alvei</name>
    <dbReference type="NCBI Taxonomy" id="569"/>
    <lineage>
        <taxon>Bacteria</taxon>
        <taxon>Pseudomonadati</taxon>
        <taxon>Pseudomonadota</taxon>
        <taxon>Gammaproteobacteria</taxon>
        <taxon>Enterobacterales</taxon>
        <taxon>Hafniaceae</taxon>
        <taxon>Hafnia</taxon>
    </lineage>
</organism>
<dbReference type="OrthoDB" id="6627385at2"/>
<dbReference type="Proteomes" id="UP000094844">
    <property type="component" value="Unassembled WGS sequence"/>
</dbReference>
<gene>
    <name evidence="1" type="ORF">BN1044_00896</name>
</gene>
<dbReference type="RefSeq" id="WP_072307719.1">
    <property type="nucleotide sequence ID" value="NZ_FMIQ01000011.1"/>
</dbReference>
<reference evidence="1 2" key="1">
    <citation type="submission" date="2016-09" db="EMBL/GenBank/DDBJ databases">
        <authorList>
            <person name="Capua I."/>
            <person name="De Benedictis P."/>
            <person name="Joannis T."/>
            <person name="Lombin L.H."/>
            <person name="Cattoli G."/>
        </authorList>
    </citation>
    <scope>NUCLEOTIDE SEQUENCE [LARGE SCALE GENOMIC DNA]</scope>
    <source>
        <strain evidence="1 2">GB001</strain>
    </source>
</reference>
<protein>
    <submittedName>
        <fullName evidence="1">Uncharacterized protein</fullName>
    </submittedName>
</protein>
<sequence>MALAPRFHTVIAGPARKNDPQVIEAIMAADVMPGSLVMLDSTGKLAVHSTAGGAGVALALQHNYIGGGDIRDAVPAGDTGAAIMCEDDVDYHMRVKAGEVLLENEGLVSAGDGTLKKSAAPDTDVVLFYSREKITVGAEVQLVKVRKSGKATA</sequence>
<dbReference type="AlphaFoldDB" id="A0A1C6YX44"/>
<evidence type="ECO:0000313" key="2">
    <source>
        <dbReference type="Proteomes" id="UP000094844"/>
    </source>
</evidence>
<dbReference type="EMBL" id="FMIQ01000011">
    <property type="protein sequence ID" value="SCM51434.1"/>
    <property type="molecule type" value="Genomic_DNA"/>
</dbReference>
<proteinExistence type="predicted"/>